<dbReference type="EMBL" id="DSGB01000004">
    <property type="protein sequence ID" value="HER95574.1"/>
    <property type="molecule type" value="Genomic_DNA"/>
</dbReference>
<sequence>MTYYREKMIDRQVGRNAELFAQAIAQLETPEKRYPYLRILVSLIEQAHPEWNQAPNKDRQIAQLIYLMSKGQLNMDEVAEVVRVRDEERGFFYDGERAR</sequence>
<name>A0A7V2F5J1_RHOMR</name>
<dbReference type="AlphaFoldDB" id="A0A7V2F5J1"/>
<dbReference type="InterPro" id="IPR025632">
    <property type="entry name" value="DUF4290"/>
</dbReference>
<organism evidence="1">
    <name type="scientific">Rhodothermus marinus</name>
    <name type="common">Rhodothermus obamensis</name>
    <dbReference type="NCBI Taxonomy" id="29549"/>
    <lineage>
        <taxon>Bacteria</taxon>
        <taxon>Pseudomonadati</taxon>
        <taxon>Rhodothermota</taxon>
        <taxon>Rhodothermia</taxon>
        <taxon>Rhodothermales</taxon>
        <taxon>Rhodothermaceae</taxon>
        <taxon>Rhodothermus</taxon>
    </lineage>
</organism>
<proteinExistence type="predicted"/>
<comment type="caution">
    <text evidence="1">The sequence shown here is derived from an EMBL/GenBank/DDBJ whole genome shotgun (WGS) entry which is preliminary data.</text>
</comment>
<gene>
    <name evidence="1" type="ORF">ENO59_03530</name>
</gene>
<reference evidence="1" key="1">
    <citation type="journal article" date="2020" name="mSystems">
        <title>Genome- and Community-Level Interaction Insights into Carbon Utilization and Element Cycling Functions of Hydrothermarchaeota in Hydrothermal Sediment.</title>
        <authorList>
            <person name="Zhou Z."/>
            <person name="Liu Y."/>
            <person name="Xu W."/>
            <person name="Pan J."/>
            <person name="Luo Z.H."/>
            <person name="Li M."/>
        </authorList>
    </citation>
    <scope>NUCLEOTIDE SEQUENCE [LARGE SCALE GENOMIC DNA]</scope>
    <source>
        <strain evidence="1">SpSt-143</strain>
    </source>
</reference>
<accession>A0A7V2F5J1</accession>
<dbReference type="Pfam" id="PF14123">
    <property type="entry name" value="DUF4290"/>
    <property type="match status" value="1"/>
</dbReference>
<protein>
    <submittedName>
        <fullName evidence="1">DUF4290 domain-containing protein</fullName>
    </submittedName>
</protein>
<evidence type="ECO:0000313" key="1">
    <source>
        <dbReference type="EMBL" id="HER95574.1"/>
    </source>
</evidence>